<keyword evidence="5 7" id="KW-1133">Transmembrane helix</keyword>
<feature type="transmembrane region" description="Helical" evidence="7">
    <location>
        <begin position="53"/>
        <end position="72"/>
    </location>
</feature>
<sequence length="240" mass="26423">MKKEDIIPGDWYRILFGETPVAFLAEIFLRTIIMYVVLLVTVRMMGKRMGGQLTISELAVMITLGAIVSPGMQMPQTGLLLCTLILLCALLFQRGLNLLEYKSERFEHISQGKLSTLVKDGIMQLDEMHVTKVSRQQLFAALRNRQIYNLGDVDRVYLEACGLFSVYRHATPRAGLPLFPPHDPDIAGFGQAPTGHTLVCANCGKVAEGPDSNRPCPVCDATQWGEATISNSNQPASTAL</sequence>
<dbReference type="EMBL" id="CP159289">
    <property type="protein sequence ID" value="XCH24656.1"/>
    <property type="molecule type" value="Genomic_DNA"/>
</dbReference>
<evidence type="ECO:0000256" key="4">
    <source>
        <dbReference type="ARBA" id="ARBA00022692"/>
    </source>
</evidence>
<evidence type="ECO:0000256" key="7">
    <source>
        <dbReference type="SAM" id="Phobius"/>
    </source>
</evidence>
<dbReference type="PANTHER" id="PTHR34582:SF6">
    <property type="entry name" value="UPF0702 TRANSMEMBRANE PROTEIN YCAP"/>
    <property type="match status" value="1"/>
</dbReference>
<keyword evidence="6 7" id="KW-0472">Membrane</keyword>
<dbReference type="Pfam" id="PF04239">
    <property type="entry name" value="DUF421"/>
    <property type="match status" value="1"/>
</dbReference>
<dbReference type="RefSeq" id="WP_353719971.1">
    <property type="nucleotide sequence ID" value="NZ_CP159289.1"/>
</dbReference>
<dbReference type="PANTHER" id="PTHR34582">
    <property type="entry name" value="UPF0702 TRANSMEMBRANE PROTEIN YCAP"/>
    <property type="match status" value="1"/>
</dbReference>
<accession>A0AAU8FJ93</accession>
<evidence type="ECO:0000259" key="8">
    <source>
        <dbReference type="Pfam" id="PF04239"/>
    </source>
</evidence>
<feature type="transmembrane region" description="Helical" evidence="7">
    <location>
        <begin position="78"/>
        <end position="96"/>
    </location>
</feature>
<evidence type="ECO:0000256" key="1">
    <source>
        <dbReference type="ARBA" id="ARBA00004651"/>
    </source>
</evidence>
<dbReference type="GO" id="GO:0005886">
    <property type="term" value="C:plasma membrane"/>
    <property type="evidence" value="ECO:0007669"/>
    <property type="project" value="UniProtKB-SubCell"/>
</dbReference>
<comment type="subcellular location">
    <subcellularLocation>
        <location evidence="1">Cell membrane</location>
        <topology evidence="1">Multi-pass membrane protein</topology>
    </subcellularLocation>
</comment>
<dbReference type="InterPro" id="IPR023090">
    <property type="entry name" value="UPF0702_alpha/beta_dom_sf"/>
</dbReference>
<evidence type="ECO:0000256" key="2">
    <source>
        <dbReference type="ARBA" id="ARBA00006448"/>
    </source>
</evidence>
<comment type="similarity">
    <text evidence="2">Belongs to the UPF0702 family.</text>
</comment>
<dbReference type="Gene3D" id="3.30.240.20">
    <property type="entry name" value="bsu07140 like domains"/>
    <property type="match status" value="1"/>
</dbReference>
<name>A0AAU8FJ93_9BACT</name>
<evidence type="ECO:0000256" key="5">
    <source>
        <dbReference type="ARBA" id="ARBA00022989"/>
    </source>
</evidence>
<feature type="transmembrane region" description="Helical" evidence="7">
    <location>
        <begin position="20"/>
        <end position="41"/>
    </location>
</feature>
<dbReference type="AlphaFoldDB" id="A0AAU8FJ93"/>
<feature type="domain" description="YetF C-terminal" evidence="8">
    <location>
        <begin position="102"/>
        <end position="171"/>
    </location>
</feature>
<proteinExistence type="inferred from homology"/>
<evidence type="ECO:0000256" key="6">
    <source>
        <dbReference type="ARBA" id="ARBA00023136"/>
    </source>
</evidence>
<reference evidence="9" key="1">
    <citation type="submission" date="2024-06" db="EMBL/GenBank/DDBJ databases">
        <title>Sequencing and assembly of the genome of Dyadobacter sp. strain 676, a symbiont of Cyamopsis tetragonoloba.</title>
        <authorList>
            <person name="Guro P."/>
            <person name="Sazanova A."/>
            <person name="Kuznetsova I."/>
            <person name="Belimov A."/>
            <person name="Safronova V."/>
        </authorList>
    </citation>
    <scope>NUCLEOTIDE SEQUENCE</scope>
    <source>
        <strain evidence="9">676</strain>
    </source>
</reference>
<dbReference type="InterPro" id="IPR007353">
    <property type="entry name" value="DUF421"/>
</dbReference>
<evidence type="ECO:0000256" key="3">
    <source>
        <dbReference type="ARBA" id="ARBA00022475"/>
    </source>
</evidence>
<keyword evidence="3" id="KW-1003">Cell membrane</keyword>
<keyword evidence="4 7" id="KW-0812">Transmembrane</keyword>
<protein>
    <submittedName>
        <fullName evidence="9">YetF domain-containing protein</fullName>
    </submittedName>
</protein>
<gene>
    <name evidence="9" type="ORF">ABV298_30930</name>
</gene>
<organism evidence="9">
    <name type="scientific">Dyadobacter sp. 676</name>
    <dbReference type="NCBI Taxonomy" id="3088362"/>
    <lineage>
        <taxon>Bacteria</taxon>
        <taxon>Pseudomonadati</taxon>
        <taxon>Bacteroidota</taxon>
        <taxon>Cytophagia</taxon>
        <taxon>Cytophagales</taxon>
        <taxon>Spirosomataceae</taxon>
        <taxon>Dyadobacter</taxon>
    </lineage>
</organism>
<evidence type="ECO:0000313" key="9">
    <source>
        <dbReference type="EMBL" id="XCH24656.1"/>
    </source>
</evidence>